<dbReference type="EMBL" id="AP018694">
    <property type="protein sequence ID" value="BBE18347.1"/>
    <property type="molecule type" value="Genomic_DNA"/>
</dbReference>
<proteinExistence type="predicted"/>
<reference evidence="1" key="1">
    <citation type="journal article" date="2020" name="Int. J. Syst. Evol. Microbiol.">
        <title>Aquipluma nitroreducens gen. nov. sp. nov., a novel facultatively anaerobic bacterium isolated from a freshwater lake.</title>
        <authorList>
            <person name="Watanabe M."/>
            <person name="Kojima H."/>
            <person name="Fukui M."/>
        </authorList>
    </citation>
    <scope>NUCLEOTIDE SEQUENCE</scope>
    <source>
        <strain evidence="1">MeG22</strain>
    </source>
</reference>
<keyword evidence="2" id="KW-1185">Reference proteome</keyword>
<dbReference type="KEGG" id="anf:AQPE_2509"/>
<organism evidence="1 2">
    <name type="scientific">Aquipluma nitroreducens</name>
    <dbReference type="NCBI Taxonomy" id="2010828"/>
    <lineage>
        <taxon>Bacteria</taxon>
        <taxon>Pseudomonadati</taxon>
        <taxon>Bacteroidota</taxon>
        <taxon>Bacteroidia</taxon>
        <taxon>Marinilabiliales</taxon>
        <taxon>Prolixibacteraceae</taxon>
        <taxon>Aquipluma</taxon>
    </lineage>
</organism>
<protein>
    <submittedName>
        <fullName evidence="1">Uncharacterized protein</fullName>
    </submittedName>
</protein>
<gene>
    <name evidence="1" type="ORF">AQPE_2509</name>
</gene>
<sequence>MQLRLFFSWYYWIKVDYKITKDETQIYQNDVSQRIIY</sequence>
<name>A0A5K7SA74_9BACT</name>
<evidence type="ECO:0000313" key="2">
    <source>
        <dbReference type="Proteomes" id="UP001193389"/>
    </source>
</evidence>
<evidence type="ECO:0000313" key="1">
    <source>
        <dbReference type="EMBL" id="BBE18347.1"/>
    </source>
</evidence>
<dbReference type="AlphaFoldDB" id="A0A5K7SA74"/>
<dbReference type="Proteomes" id="UP001193389">
    <property type="component" value="Chromosome"/>
</dbReference>
<accession>A0A5K7SA74</accession>